<feature type="chain" id="PRO_5039699667" description="Lipoprotein" evidence="2">
    <location>
        <begin position="24"/>
        <end position="314"/>
    </location>
</feature>
<feature type="region of interest" description="Disordered" evidence="1">
    <location>
        <begin position="21"/>
        <end position="56"/>
    </location>
</feature>
<keyword evidence="2" id="KW-0732">Signal</keyword>
<dbReference type="PROSITE" id="PS51257">
    <property type="entry name" value="PROKAR_LIPOPROTEIN"/>
    <property type="match status" value="1"/>
</dbReference>
<evidence type="ECO:0000313" key="4">
    <source>
        <dbReference type="Proteomes" id="UP000824160"/>
    </source>
</evidence>
<proteinExistence type="predicted"/>
<feature type="compositionally biased region" description="Low complexity" evidence="1">
    <location>
        <begin position="29"/>
        <end position="55"/>
    </location>
</feature>
<accession>A0A9D1H6H8</accession>
<evidence type="ECO:0000313" key="3">
    <source>
        <dbReference type="EMBL" id="HIT94493.1"/>
    </source>
</evidence>
<dbReference type="EMBL" id="DVLW01000128">
    <property type="protein sequence ID" value="HIT94493.1"/>
    <property type="molecule type" value="Genomic_DNA"/>
</dbReference>
<name>A0A9D1H6H8_9FIRM</name>
<dbReference type="Proteomes" id="UP000824160">
    <property type="component" value="Unassembled WGS sequence"/>
</dbReference>
<gene>
    <name evidence="3" type="ORF">IAC43_04860</name>
</gene>
<reference evidence="3" key="2">
    <citation type="journal article" date="2021" name="PeerJ">
        <title>Extensive microbial diversity within the chicken gut microbiome revealed by metagenomics and culture.</title>
        <authorList>
            <person name="Gilroy R."/>
            <person name="Ravi A."/>
            <person name="Getino M."/>
            <person name="Pursley I."/>
            <person name="Horton D.L."/>
            <person name="Alikhan N.F."/>
            <person name="Baker D."/>
            <person name="Gharbi K."/>
            <person name="Hall N."/>
            <person name="Watson M."/>
            <person name="Adriaenssens E.M."/>
            <person name="Foster-Nyarko E."/>
            <person name="Jarju S."/>
            <person name="Secka A."/>
            <person name="Antonio M."/>
            <person name="Oren A."/>
            <person name="Chaudhuri R.R."/>
            <person name="La Ragione R."/>
            <person name="Hildebrand F."/>
            <person name="Pallen M.J."/>
        </authorList>
    </citation>
    <scope>NUCLEOTIDE SEQUENCE</scope>
    <source>
        <strain evidence="3">ChiBcec7-5410</strain>
    </source>
</reference>
<evidence type="ECO:0008006" key="5">
    <source>
        <dbReference type="Google" id="ProtNLM"/>
    </source>
</evidence>
<comment type="caution">
    <text evidence="3">The sequence shown here is derived from an EMBL/GenBank/DDBJ whole genome shotgun (WGS) entry which is preliminary data.</text>
</comment>
<feature type="signal peptide" evidence="2">
    <location>
        <begin position="1"/>
        <end position="23"/>
    </location>
</feature>
<evidence type="ECO:0000256" key="2">
    <source>
        <dbReference type="SAM" id="SignalP"/>
    </source>
</evidence>
<evidence type="ECO:0000256" key="1">
    <source>
        <dbReference type="SAM" id="MobiDB-lite"/>
    </source>
</evidence>
<dbReference type="AlphaFoldDB" id="A0A9D1H6H8"/>
<protein>
    <recommendedName>
        <fullName evidence="5">Lipoprotein</fullName>
    </recommendedName>
</protein>
<reference evidence="3" key="1">
    <citation type="submission" date="2020-10" db="EMBL/GenBank/DDBJ databases">
        <authorList>
            <person name="Gilroy R."/>
        </authorList>
    </citation>
    <scope>NUCLEOTIDE SEQUENCE</scope>
    <source>
        <strain evidence="3">ChiBcec7-5410</strain>
    </source>
</reference>
<sequence length="314" mass="35031">MRLKLVFCLLLAALVLGSCTSRSNPQDTPSEPSVESSDVSVPESSIPETETSEPVQPDYQVSVTTRMMIPEDEQLEQVLVTDIGNYLLVIWKDKTYYMRLVTPDGVVLTEKTQGSKEPAFMIRRQYGFEQDVTKYSATCYYDFELEPANSSIRGSLRDIPAEVAETVPGGFAAVGCYGKYLTGYSPITYSTERPSPPMFPENGSIGRYDTEIGEIETVQLPTGCEPSEVVGDGRYYALFFTVNEENQSWLYENVPALSGTLLDSKFILNFDMDSMAIVGYYEMDGSFIAFTPDGKQVCLRQNQSILRTDLHPVE</sequence>
<organism evidence="3 4">
    <name type="scientific">Candidatus Faecivivens stercoripullorum</name>
    <dbReference type="NCBI Taxonomy" id="2840805"/>
    <lineage>
        <taxon>Bacteria</taxon>
        <taxon>Bacillati</taxon>
        <taxon>Bacillota</taxon>
        <taxon>Clostridia</taxon>
        <taxon>Eubacteriales</taxon>
        <taxon>Oscillospiraceae</taxon>
        <taxon>Oscillospiraceae incertae sedis</taxon>
        <taxon>Candidatus Faecivivens</taxon>
    </lineage>
</organism>